<gene>
    <name evidence="1" type="ORF">SPELUC_LOCUS10201</name>
</gene>
<sequence length="219" mass="25549">MSATNNTMSFQERKYTLNKLKMMFDKWENLRSVTCRRSIICAFVWTASLVFGSIGTLINSFLSLIKLFPIKKPDKESIDDEIIRSSKQALNVRLYETELASNELKTIEDIRRKGNICDDLKNVNKIQQEHPFGLVLMFLEELINNLQKQWTEDRKRFIFTVIPFKCLNSITKDAVNDTKDAEIDTKDGENDIKIRKYLRGLKKISPNETEMKEISRLLS</sequence>
<comment type="caution">
    <text evidence="1">The sequence shown here is derived from an EMBL/GenBank/DDBJ whole genome shotgun (WGS) entry which is preliminary data.</text>
</comment>
<feature type="non-terminal residue" evidence="1">
    <location>
        <position position="219"/>
    </location>
</feature>
<accession>A0ACA9NZJ3</accession>
<reference evidence="1" key="1">
    <citation type="submission" date="2021-06" db="EMBL/GenBank/DDBJ databases">
        <authorList>
            <person name="Kallberg Y."/>
            <person name="Tangrot J."/>
            <person name="Rosling A."/>
        </authorList>
    </citation>
    <scope>NUCLEOTIDE SEQUENCE</scope>
    <source>
        <strain evidence="1">28 12/20/2015</strain>
    </source>
</reference>
<protein>
    <submittedName>
        <fullName evidence="1">1981_t:CDS:1</fullName>
    </submittedName>
</protein>
<organism evidence="1 2">
    <name type="scientific">Cetraspora pellucida</name>
    <dbReference type="NCBI Taxonomy" id="1433469"/>
    <lineage>
        <taxon>Eukaryota</taxon>
        <taxon>Fungi</taxon>
        <taxon>Fungi incertae sedis</taxon>
        <taxon>Mucoromycota</taxon>
        <taxon>Glomeromycotina</taxon>
        <taxon>Glomeromycetes</taxon>
        <taxon>Diversisporales</taxon>
        <taxon>Gigasporaceae</taxon>
        <taxon>Cetraspora</taxon>
    </lineage>
</organism>
<evidence type="ECO:0000313" key="1">
    <source>
        <dbReference type="EMBL" id="CAG8681877.1"/>
    </source>
</evidence>
<proteinExistence type="predicted"/>
<name>A0ACA9NZJ3_9GLOM</name>
<keyword evidence="2" id="KW-1185">Reference proteome</keyword>
<dbReference type="EMBL" id="CAJVPW010018464">
    <property type="protein sequence ID" value="CAG8681877.1"/>
    <property type="molecule type" value="Genomic_DNA"/>
</dbReference>
<evidence type="ECO:0000313" key="2">
    <source>
        <dbReference type="Proteomes" id="UP000789366"/>
    </source>
</evidence>
<dbReference type="Proteomes" id="UP000789366">
    <property type="component" value="Unassembled WGS sequence"/>
</dbReference>